<evidence type="ECO:0000313" key="3">
    <source>
        <dbReference type="Proteomes" id="UP000054477"/>
    </source>
</evidence>
<accession>A0A0C9WKE0</accession>
<reference evidence="3" key="2">
    <citation type="submission" date="2015-01" db="EMBL/GenBank/DDBJ databases">
        <title>Evolutionary Origins and Diversification of the Mycorrhizal Mutualists.</title>
        <authorList>
            <consortium name="DOE Joint Genome Institute"/>
            <consortium name="Mycorrhizal Genomics Consortium"/>
            <person name="Kohler A."/>
            <person name="Kuo A."/>
            <person name="Nagy L.G."/>
            <person name="Floudas D."/>
            <person name="Copeland A."/>
            <person name="Barry K.W."/>
            <person name="Cichocki N."/>
            <person name="Veneault-Fourrey C."/>
            <person name="LaButti K."/>
            <person name="Lindquist E.A."/>
            <person name="Lipzen A."/>
            <person name="Lundell T."/>
            <person name="Morin E."/>
            <person name="Murat C."/>
            <person name="Riley R."/>
            <person name="Ohm R."/>
            <person name="Sun H."/>
            <person name="Tunlid A."/>
            <person name="Henrissat B."/>
            <person name="Grigoriev I.V."/>
            <person name="Hibbett D.S."/>
            <person name="Martin F."/>
        </authorList>
    </citation>
    <scope>NUCLEOTIDE SEQUENCE [LARGE SCALE GENOMIC DNA]</scope>
    <source>
        <strain evidence="3">LaAM-08-1</strain>
    </source>
</reference>
<protein>
    <submittedName>
        <fullName evidence="2">Uncharacterized protein</fullName>
    </submittedName>
</protein>
<dbReference type="EMBL" id="KN839834">
    <property type="protein sequence ID" value="KIJ89355.1"/>
    <property type="molecule type" value="Genomic_DNA"/>
</dbReference>
<gene>
    <name evidence="2" type="ORF">K443DRAFT_118082</name>
</gene>
<organism evidence="2 3">
    <name type="scientific">Laccaria amethystina LaAM-08-1</name>
    <dbReference type="NCBI Taxonomy" id="1095629"/>
    <lineage>
        <taxon>Eukaryota</taxon>
        <taxon>Fungi</taxon>
        <taxon>Dikarya</taxon>
        <taxon>Basidiomycota</taxon>
        <taxon>Agaricomycotina</taxon>
        <taxon>Agaricomycetes</taxon>
        <taxon>Agaricomycetidae</taxon>
        <taxon>Agaricales</taxon>
        <taxon>Agaricineae</taxon>
        <taxon>Hydnangiaceae</taxon>
        <taxon>Laccaria</taxon>
    </lineage>
</organism>
<dbReference type="HOGENOM" id="CLU_1917366_0_0_1"/>
<feature type="compositionally biased region" description="Acidic residues" evidence="1">
    <location>
        <begin position="102"/>
        <end position="120"/>
    </location>
</feature>
<proteinExistence type="predicted"/>
<dbReference type="OrthoDB" id="3263473at2759"/>
<keyword evidence="3" id="KW-1185">Reference proteome</keyword>
<reference evidence="2 3" key="1">
    <citation type="submission" date="2014-04" db="EMBL/GenBank/DDBJ databases">
        <authorList>
            <consortium name="DOE Joint Genome Institute"/>
            <person name="Kuo A."/>
            <person name="Kohler A."/>
            <person name="Nagy L.G."/>
            <person name="Floudas D."/>
            <person name="Copeland A."/>
            <person name="Barry K.W."/>
            <person name="Cichocki N."/>
            <person name="Veneault-Fourrey C."/>
            <person name="LaButti K."/>
            <person name="Lindquist E.A."/>
            <person name="Lipzen A."/>
            <person name="Lundell T."/>
            <person name="Morin E."/>
            <person name="Murat C."/>
            <person name="Sun H."/>
            <person name="Tunlid A."/>
            <person name="Henrissat B."/>
            <person name="Grigoriev I.V."/>
            <person name="Hibbett D.S."/>
            <person name="Martin F."/>
            <person name="Nordberg H.P."/>
            <person name="Cantor M.N."/>
            <person name="Hua S.X."/>
        </authorList>
    </citation>
    <scope>NUCLEOTIDE SEQUENCE [LARGE SCALE GENOMIC DNA]</scope>
    <source>
        <strain evidence="2 3">LaAM-08-1</strain>
    </source>
</reference>
<sequence length="132" mass="15432">MLVEWAKARARMMRWKEEWMLVQEEMRRVIAYHKWKADCWISGYAHKQADMCTRMAERCALYWLPHLKSQGGGIMPSWGLEYEHLLVEVGREACDTTPGIDGTEDLNGDGNEMEGEDEDEIGKNKYFELDDL</sequence>
<evidence type="ECO:0000313" key="2">
    <source>
        <dbReference type="EMBL" id="KIJ89355.1"/>
    </source>
</evidence>
<dbReference type="STRING" id="1095629.A0A0C9WKE0"/>
<name>A0A0C9WKE0_9AGAR</name>
<dbReference type="AlphaFoldDB" id="A0A0C9WKE0"/>
<dbReference type="Proteomes" id="UP000054477">
    <property type="component" value="Unassembled WGS sequence"/>
</dbReference>
<evidence type="ECO:0000256" key="1">
    <source>
        <dbReference type="SAM" id="MobiDB-lite"/>
    </source>
</evidence>
<feature type="region of interest" description="Disordered" evidence="1">
    <location>
        <begin position="97"/>
        <end position="120"/>
    </location>
</feature>